<dbReference type="EMBL" id="JAURUD010000001">
    <property type="protein sequence ID" value="MDP9683260.1"/>
    <property type="molecule type" value="Genomic_DNA"/>
</dbReference>
<proteinExistence type="predicted"/>
<keyword evidence="2" id="KW-1185">Reference proteome</keyword>
<name>A0ABT9LHS6_STRGD</name>
<accession>A0ABT9LHS6</accession>
<sequence length="107" mass="11122">MQPGAAASTSGFRSWAVRARRSRVRYSSVPAPVLSYSVRGGPPAGDGAVSWARSSPCYAGCFKAWWIGPGLGVRPVVGAPVLQVVADLVAVGPPVPADRAEHEQADH</sequence>
<comment type="caution">
    <text evidence="1">The sequence shown here is derived from an EMBL/GenBank/DDBJ whole genome shotgun (WGS) entry which is preliminary data.</text>
</comment>
<evidence type="ECO:0000313" key="1">
    <source>
        <dbReference type="EMBL" id="MDP9683260.1"/>
    </source>
</evidence>
<gene>
    <name evidence="1" type="ORF">J2S47_003762</name>
</gene>
<dbReference type="Proteomes" id="UP001231675">
    <property type="component" value="Unassembled WGS sequence"/>
</dbReference>
<reference evidence="1 2" key="1">
    <citation type="submission" date="2023-07" db="EMBL/GenBank/DDBJ databases">
        <title>Sequencing the genomes of 1000 actinobacteria strains.</title>
        <authorList>
            <person name="Klenk H.-P."/>
        </authorList>
    </citation>
    <scope>NUCLEOTIDE SEQUENCE [LARGE SCALE GENOMIC DNA]</scope>
    <source>
        <strain evidence="1 2">DSM 40229</strain>
    </source>
</reference>
<evidence type="ECO:0000313" key="2">
    <source>
        <dbReference type="Proteomes" id="UP001231675"/>
    </source>
</evidence>
<protein>
    <submittedName>
        <fullName evidence="1">Uncharacterized protein</fullName>
    </submittedName>
</protein>
<organism evidence="1 2">
    <name type="scientific">Streptomyces griseoviridis</name>
    <dbReference type="NCBI Taxonomy" id="45398"/>
    <lineage>
        <taxon>Bacteria</taxon>
        <taxon>Bacillati</taxon>
        <taxon>Actinomycetota</taxon>
        <taxon>Actinomycetes</taxon>
        <taxon>Kitasatosporales</taxon>
        <taxon>Streptomycetaceae</taxon>
        <taxon>Streptomyces</taxon>
    </lineage>
</organism>